<sequence>MAQKIISIPMKTICIYEKIVDIIYARALNRPNFAVLYAQLCAFLINDAAFNKLHNSKTTFQKVLARKSFDVFTSQYTPQTEVHKLKEKFKNSNMTPSNFKNSLNTFYFQYYNRSLTHCNFIGELYKQGAFTEKIILACIEELMRVKDDLKIYCLCIILQVAGPKISKTHNLDSIVNHILLFNIENSALIEMSPTLKSLIFKIQNLHLKDWINEESVKLIEDNKNHVSFEKLPEKLKKPYEFKSYTVMAQCIIDECIVVLNNFDKKKSFNEIVHMLNNINSWIQYDQVSFVVSMILITLNENQSIRYKAGILLDKFVTEGLLLSDSVLLGIDKVMDDSEMKIELPRLPDLLFDITSRLKYLDINST</sequence>
<dbReference type="PANTHER" id="PTHR23253:SF9">
    <property type="entry name" value="EUKARYOTIC TRANSLATION INITIATION FACTOR 4 GAMMA 2"/>
    <property type="match status" value="1"/>
</dbReference>
<dbReference type="GO" id="GO:0016281">
    <property type="term" value="C:eukaryotic translation initiation factor 4F complex"/>
    <property type="evidence" value="ECO:0007669"/>
    <property type="project" value="TreeGrafter"/>
</dbReference>
<dbReference type="OrthoDB" id="6616088at2759"/>
<dbReference type="GO" id="GO:0003729">
    <property type="term" value="F:mRNA binding"/>
    <property type="evidence" value="ECO:0007669"/>
    <property type="project" value="TreeGrafter"/>
</dbReference>
<dbReference type="Gene3D" id="1.25.40.180">
    <property type="match status" value="2"/>
</dbReference>
<dbReference type="InterPro" id="IPR016024">
    <property type="entry name" value="ARM-type_fold"/>
</dbReference>
<dbReference type="Pfam" id="PF02854">
    <property type="entry name" value="MIF4G"/>
    <property type="match status" value="1"/>
</dbReference>
<dbReference type="Proteomes" id="UP000694846">
    <property type="component" value="Unplaced"/>
</dbReference>
<comment type="similarity">
    <text evidence="1">Belongs to the eukaryotic initiation factor 4G family.</text>
</comment>
<name>A0A8B8FD85_9HEMI</name>
<evidence type="ECO:0000256" key="2">
    <source>
        <dbReference type="ARBA" id="ARBA00022540"/>
    </source>
</evidence>
<gene>
    <name evidence="6" type="primary">LOC112682058</name>
</gene>
<reference evidence="6" key="1">
    <citation type="submission" date="2025-08" db="UniProtKB">
        <authorList>
            <consortium name="RefSeq"/>
        </authorList>
    </citation>
    <scope>IDENTIFICATION</scope>
    <source>
        <tissue evidence="6">Whole body</tissue>
    </source>
</reference>
<keyword evidence="5" id="KW-1185">Reference proteome</keyword>
<dbReference type="SUPFAM" id="SSF48371">
    <property type="entry name" value="ARM repeat"/>
    <property type="match status" value="1"/>
</dbReference>
<keyword evidence="2" id="KW-0396">Initiation factor</keyword>
<evidence type="ECO:0000256" key="3">
    <source>
        <dbReference type="ARBA" id="ARBA00022917"/>
    </source>
</evidence>
<evidence type="ECO:0000259" key="4">
    <source>
        <dbReference type="Pfam" id="PF02854"/>
    </source>
</evidence>
<evidence type="ECO:0000313" key="6">
    <source>
        <dbReference type="RefSeq" id="XP_025408305.1"/>
    </source>
</evidence>
<evidence type="ECO:0000256" key="1">
    <source>
        <dbReference type="ARBA" id="ARBA00005775"/>
    </source>
</evidence>
<organism evidence="5 6">
    <name type="scientific">Sipha flava</name>
    <name type="common">yellow sugarcane aphid</name>
    <dbReference type="NCBI Taxonomy" id="143950"/>
    <lineage>
        <taxon>Eukaryota</taxon>
        <taxon>Metazoa</taxon>
        <taxon>Ecdysozoa</taxon>
        <taxon>Arthropoda</taxon>
        <taxon>Hexapoda</taxon>
        <taxon>Insecta</taxon>
        <taxon>Pterygota</taxon>
        <taxon>Neoptera</taxon>
        <taxon>Paraneoptera</taxon>
        <taxon>Hemiptera</taxon>
        <taxon>Sternorrhyncha</taxon>
        <taxon>Aphidomorpha</taxon>
        <taxon>Aphidoidea</taxon>
        <taxon>Aphididae</taxon>
        <taxon>Sipha</taxon>
    </lineage>
</organism>
<dbReference type="GO" id="GO:0003743">
    <property type="term" value="F:translation initiation factor activity"/>
    <property type="evidence" value="ECO:0007669"/>
    <property type="project" value="UniProtKB-KW"/>
</dbReference>
<proteinExistence type="inferred from homology"/>
<dbReference type="InterPro" id="IPR003890">
    <property type="entry name" value="MIF4G-like_typ-3"/>
</dbReference>
<dbReference type="RefSeq" id="XP_025408305.1">
    <property type="nucleotide sequence ID" value="XM_025552520.1"/>
</dbReference>
<dbReference type="AlphaFoldDB" id="A0A8B8FD85"/>
<accession>A0A8B8FD85</accession>
<keyword evidence="3" id="KW-0648">Protein biosynthesis</keyword>
<dbReference type="PANTHER" id="PTHR23253">
    <property type="entry name" value="EUKARYOTIC TRANSLATION INITIATION FACTOR 4 GAMMA"/>
    <property type="match status" value="1"/>
</dbReference>
<dbReference type="GeneID" id="112682058"/>
<feature type="domain" description="MIF4G" evidence="4">
    <location>
        <begin position="3"/>
        <end position="170"/>
    </location>
</feature>
<evidence type="ECO:0000313" key="5">
    <source>
        <dbReference type="Proteomes" id="UP000694846"/>
    </source>
</evidence>
<protein>
    <submittedName>
        <fullName evidence="6">Eukaryotic translation initiation factor 4 gamma 3-like</fullName>
    </submittedName>
</protein>